<proteinExistence type="predicted"/>
<evidence type="ECO:0000259" key="4">
    <source>
        <dbReference type="PROSITE" id="PS50949"/>
    </source>
</evidence>
<dbReference type="Proteomes" id="UP000190814">
    <property type="component" value="Unassembled WGS sequence"/>
</dbReference>
<keyword evidence="2" id="KW-0238">DNA-binding</keyword>
<dbReference type="GO" id="GO:0003677">
    <property type="term" value="F:DNA binding"/>
    <property type="evidence" value="ECO:0007669"/>
    <property type="project" value="UniProtKB-KW"/>
</dbReference>
<protein>
    <submittedName>
        <fullName evidence="5">Transcriptional regulator, GntR family</fullName>
    </submittedName>
</protein>
<dbReference type="CDD" id="cd07377">
    <property type="entry name" value="WHTH_GntR"/>
    <property type="match status" value="1"/>
</dbReference>
<keyword evidence="3" id="KW-0804">Transcription</keyword>
<evidence type="ECO:0000313" key="6">
    <source>
        <dbReference type="Proteomes" id="UP000190814"/>
    </source>
</evidence>
<organism evidence="5 6">
    <name type="scientific">Eubacterium uniforme</name>
    <dbReference type="NCBI Taxonomy" id="39495"/>
    <lineage>
        <taxon>Bacteria</taxon>
        <taxon>Bacillati</taxon>
        <taxon>Bacillota</taxon>
        <taxon>Clostridia</taxon>
        <taxon>Eubacteriales</taxon>
        <taxon>Eubacteriaceae</taxon>
        <taxon>Eubacterium</taxon>
    </lineage>
</organism>
<dbReference type="OrthoDB" id="9801546at2"/>
<name>A0A1T4VI16_9FIRM</name>
<accession>A0A1T4VI16</accession>
<dbReference type="EMBL" id="FUXZ01000005">
    <property type="protein sequence ID" value="SKA64610.1"/>
    <property type="molecule type" value="Genomic_DNA"/>
</dbReference>
<evidence type="ECO:0000256" key="3">
    <source>
        <dbReference type="ARBA" id="ARBA00023163"/>
    </source>
</evidence>
<evidence type="ECO:0000256" key="1">
    <source>
        <dbReference type="ARBA" id="ARBA00023015"/>
    </source>
</evidence>
<dbReference type="SUPFAM" id="SSF46785">
    <property type="entry name" value="Winged helix' DNA-binding domain"/>
    <property type="match status" value="1"/>
</dbReference>
<dbReference type="PANTHER" id="PTHR38445:SF9">
    <property type="entry name" value="HTH-TYPE TRANSCRIPTIONAL REPRESSOR YTRA"/>
    <property type="match status" value="1"/>
</dbReference>
<dbReference type="AlphaFoldDB" id="A0A1T4VI16"/>
<dbReference type="Gene3D" id="1.10.10.10">
    <property type="entry name" value="Winged helix-like DNA-binding domain superfamily/Winged helix DNA-binding domain"/>
    <property type="match status" value="1"/>
</dbReference>
<keyword evidence="1" id="KW-0805">Transcription regulation</keyword>
<gene>
    <name evidence="5" type="ORF">SAMN02745111_00994</name>
</gene>
<dbReference type="PROSITE" id="PS50949">
    <property type="entry name" value="HTH_GNTR"/>
    <property type="match status" value="1"/>
</dbReference>
<dbReference type="InterPro" id="IPR036390">
    <property type="entry name" value="WH_DNA-bd_sf"/>
</dbReference>
<feature type="domain" description="HTH gntR-type" evidence="4">
    <location>
        <begin position="10"/>
        <end position="78"/>
    </location>
</feature>
<dbReference type="InterPro" id="IPR000524">
    <property type="entry name" value="Tscrpt_reg_HTH_GntR"/>
</dbReference>
<reference evidence="5 6" key="1">
    <citation type="submission" date="2017-02" db="EMBL/GenBank/DDBJ databases">
        <authorList>
            <person name="Peterson S.W."/>
        </authorList>
    </citation>
    <scope>NUCLEOTIDE SEQUENCE [LARGE SCALE GENOMIC DNA]</scope>
    <source>
        <strain evidence="5 6">ATCC 35992</strain>
    </source>
</reference>
<dbReference type="Pfam" id="PF00392">
    <property type="entry name" value="GntR"/>
    <property type="match status" value="1"/>
</dbReference>
<dbReference type="SMART" id="SM00345">
    <property type="entry name" value="HTH_GNTR"/>
    <property type="match status" value="1"/>
</dbReference>
<evidence type="ECO:0000313" key="5">
    <source>
        <dbReference type="EMBL" id="SKA64610.1"/>
    </source>
</evidence>
<sequence length="124" mass="14634">MFVLDYKDRRPIYKQIVSKFQELILMDILKTDEAMPSVRELAMQLSINPNTIQRAYETLEREGWIYTIRGRGSFVAAGTDTLNKKKNELIIELETVINKAKLLNVDEKEFVKYVSDIYKKDERR</sequence>
<evidence type="ECO:0000256" key="2">
    <source>
        <dbReference type="ARBA" id="ARBA00023125"/>
    </source>
</evidence>
<dbReference type="InterPro" id="IPR036388">
    <property type="entry name" value="WH-like_DNA-bd_sf"/>
</dbReference>
<keyword evidence="6" id="KW-1185">Reference proteome</keyword>
<dbReference type="RefSeq" id="WP_078765867.1">
    <property type="nucleotide sequence ID" value="NZ_FUXZ01000005.1"/>
</dbReference>
<dbReference type="GO" id="GO:0003700">
    <property type="term" value="F:DNA-binding transcription factor activity"/>
    <property type="evidence" value="ECO:0007669"/>
    <property type="project" value="InterPro"/>
</dbReference>
<dbReference type="PANTHER" id="PTHR38445">
    <property type="entry name" value="HTH-TYPE TRANSCRIPTIONAL REPRESSOR YTRA"/>
    <property type="match status" value="1"/>
</dbReference>
<dbReference type="STRING" id="39495.SAMN02745111_00994"/>